<proteinExistence type="predicted"/>
<evidence type="ECO:0000259" key="1">
    <source>
        <dbReference type="Pfam" id="PF09588"/>
    </source>
</evidence>
<reference evidence="3" key="1">
    <citation type="submission" date="2025-08" db="UniProtKB">
        <authorList>
            <consortium name="RefSeq"/>
        </authorList>
    </citation>
    <scope>IDENTIFICATION</scope>
</reference>
<accession>A0A6P8SQC0</accession>
<organism evidence="2 3">
    <name type="scientific">Gymnodraco acuticeps</name>
    <name type="common">Antarctic dragonfish</name>
    <dbReference type="NCBI Taxonomy" id="8218"/>
    <lineage>
        <taxon>Eukaryota</taxon>
        <taxon>Metazoa</taxon>
        <taxon>Chordata</taxon>
        <taxon>Craniata</taxon>
        <taxon>Vertebrata</taxon>
        <taxon>Euteleostomi</taxon>
        <taxon>Actinopterygii</taxon>
        <taxon>Neopterygii</taxon>
        <taxon>Teleostei</taxon>
        <taxon>Neoteleostei</taxon>
        <taxon>Acanthomorphata</taxon>
        <taxon>Eupercaria</taxon>
        <taxon>Perciformes</taxon>
        <taxon>Notothenioidei</taxon>
        <taxon>Bathydraconidae</taxon>
        <taxon>Gymnodraco</taxon>
    </lineage>
</organism>
<dbReference type="PANTHER" id="PTHR46609:SF7">
    <property type="match status" value="1"/>
</dbReference>
<dbReference type="RefSeq" id="XP_034052909.1">
    <property type="nucleotide sequence ID" value="XM_034197018.1"/>
</dbReference>
<dbReference type="InterPro" id="IPR051703">
    <property type="entry name" value="NF-kappa-B_Signaling_Reg"/>
</dbReference>
<sequence>MGVKPGPINSKVFTKPVPNRMVTTGVRSGFYRGMVGPLPDPCMFRVTEAYEKCSIEDRPLVTTMNMRADKPLVESAFGMVQEGSVPSYQMPALKSRYIVLHNGAPPTPHLPLEGYDILPCECVFVCSEEELLHMTSLSVTMKMAHTIEEATCEQSSCSEWHQLRRPRVTASRFREVCHVRSKSSAESLAERIMKGTRQTADMRRGSEMKPTVSVEYSKLANVNYSPCYLLAWCLPRWSCF</sequence>
<feature type="domain" description="YqaJ viral recombinase" evidence="1">
    <location>
        <begin position="159"/>
        <end position="223"/>
    </location>
</feature>
<dbReference type="InterPro" id="IPR011335">
    <property type="entry name" value="Restrct_endonuc-II-like"/>
</dbReference>
<dbReference type="InParanoid" id="A0A6P8SQC0"/>
<dbReference type="KEGG" id="gacu:117533324"/>
<name>A0A6P8SQC0_GYMAC</name>
<dbReference type="InterPro" id="IPR011604">
    <property type="entry name" value="PDDEXK-like_dom_sf"/>
</dbReference>
<dbReference type="OrthoDB" id="261614at2759"/>
<dbReference type="AlphaFoldDB" id="A0A6P8SQC0"/>
<dbReference type="Pfam" id="PF09588">
    <property type="entry name" value="YqaJ"/>
    <property type="match status" value="1"/>
</dbReference>
<dbReference type="InterPro" id="IPR019080">
    <property type="entry name" value="YqaJ_viral_recombinase"/>
</dbReference>
<keyword evidence="2" id="KW-1185">Reference proteome</keyword>
<dbReference type="SUPFAM" id="SSF52980">
    <property type="entry name" value="Restriction endonuclease-like"/>
    <property type="match status" value="1"/>
</dbReference>
<dbReference type="Gene3D" id="3.90.320.10">
    <property type="match status" value="1"/>
</dbReference>
<dbReference type="GeneID" id="117533324"/>
<evidence type="ECO:0000313" key="3">
    <source>
        <dbReference type="RefSeq" id="XP_034052909.1"/>
    </source>
</evidence>
<protein>
    <submittedName>
        <fullName evidence="3">Uncharacterized protein LOC117533324</fullName>
    </submittedName>
</protein>
<dbReference type="GO" id="GO:0006281">
    <property type="term" value="P:DNA repair"/>
    <property type="evidence" value="ECO:0007669"/>
    <property type="project" value="UniProtKB-ARBA"/>
</dbReference>
<evidence type="ECO:0000313" key="2">
    <source>
        <dbReference type="Proteomes" id="UP000515161"/>
    </source>
</evidence>
<gene>
    <name evidence="3" type="primary">LOC117533324</name>
</gene>
<dbReference type="PANTHER" id="PTHR46609">
    <property type="entry name" value="EXONUCLEASE, PHAGE-TYPE/RECB, C-TERMINAL DOMAIN-CONTAINING PROTEIN"/>
    <property type="match status" value="1"/>
</dbReference>
<dbReference type="Proteomes" id="UP000515161">
    <property type="component" value="Unplaced"/>
</dbReference>